<dbReference type="PROSITE" id="PS50071">
    <property type="entry name" value="HOMEOBOX_2"/>
    <property type="match status" value="1"/>
</dbReference>
<comment type="subcellular location">
    <subcellularLocation>
        <location evidence="1 10 11">Nucleus</location>
    </subcellularLocation>
</comment>
<dbReference type="Proteomes" id="UP001180020">
    <property type="component" value="Unassembled WGS sequence"/>
</dbReference>
<keyword evidence="7" id="KW-0804">Transcription</keyword>
<dbReference type="PANTHER" id="PTHR45950">
    <property type="entry name" value="HOMEOBOX-LEUCINE ZIPPER PROTEIN ATHB-14"/>
    <property type="match status" value="1"/>
</dbReference>
<name>A0AAV9EN41_ACOCL</name>
<dbReference type="GO" id="GO:0003700">
    <property type="term" value="F:DNA-binding transcription factor activity"/>
    <property type="evidence" value="ECO:0007669"/>
    <property type="project" value="InterPro"/>
</dbReference>
<feature type="domain" description="Homeobox" evidence="13">
    <location>
        <begin position="13"/>
        <end position="77"/>
    </location>
</feature>
<proteinExistence type="inferred from homology"/>
<sequence length="820" mass="89891">MMAVTSCKEGKGGLDNGKYVRYTPEQVEALERLYHECPKPSSIRRQQLIRDCPILSNIEPKQIKVWFQNRRCREKQRKEASRLQAVNRKLTAMNKLLMEENDRLQKQVSQLVYENGYFRQQTQNTALATTDTSCESVVTSGQHHLTPQHPPRDASPAGLMSIAEETLAEFLSKATGTAVEWVQMPGMKPGPDSIGIIAISHGCPGVAARACGLVGLEPAKVAETLKDRPSWFRDCRSVDVINVLPTANGGTIELLYMQIYAPTTLAPARDFWLLRYTSILDDGSLVVCERSLSNTQGGPSMPLVQPFARAEMLPSGYLIRPCEGGGSIIHIVDHMDLEPWSVPEVLRPLYESSTVLAQKTTMAALRHLRQISHEVTHSNNTGWGRQPVALRALSQRLSRGFNEALNGFTDEGWSLMGNDGIDDVTILVNSSPSKMLGVNLAFANGFPTVNTSVLCAKASMLLQALELEALGGRLFFLWLIPSSMKRLMMTFATTLHLIQFLEVLKLENISHFQDTIVPRDLFLLQLCSGVDENAVGTCAELIFAPIDASFADDAPLLPSGFRIIPLDIGSDPSSPNRTLDLASALEVGSNGNRISGDSSGNGGNMRSVMTIAFQFAFENQMQENVASMARQYVRSIISSVQRVALALSPSRLGSSPGFCPPLGSPEALTLARWICCSYRCHLGAELLKPSNEGGESILKTLWHHSDAIMCCSLKVLPVFTFANQAGLDMLETTLVALQDITLEKIFDDHGRKTLCNEFPQIMQQGFACLQGGVCLSSMGRPVSYERAVAWKVLNEEENAHCICFMVGEGKGDHIIGGDCV</sequence>
<evidence type="ECO:0000256" key="12">
    <source>
        <dbReference type="SAM" id="Coils"/>
    </source>
</evidence>
<evidence type="ECO:0000313" key="15">
    <source>
        <dbReference type="EMBL" id="KAK1314777.1"/>
    </source>
</evidence>
<feature type="coiled-coil region" evidence="12">
    <location>
        <begin position="73"/>
        <end position="114"/>
    </location>
</feature>
<evidence type="ECO:0000256" key="5">
    <source>
        <dbReference type="ARBA" id="ARBA00023125"/>
    </source>
</evidence>
<accession>A0AAV9EN41</accession>
<dbReference type="InterPro" id="IPR013978">
    <property type="entry name" value="MEKHLA"/>
</dbReference>
<keyword evidence="6 10" id="KW-0371">Homeobox</keyword>
<evidence type="ECO:0000259" key="14">
    <source>
        <dbReference type="PROSITE" id="PS50848"/>
    </source>
</evidence>
<dbReference type="GO" id="GO:0003677">
    <property type="term" value="F:DNA binding"/>
    <property type="evidence" value="ECO:0007669"/>
    <property type="project" value="UniProtKB-UniRule"/>
</dbReference>
<keyword evidence="3" id="KW-0805">Transcription regulation</keyword>
<dbReference type="PANTHER" id="PTHR45950:SF1">
    <property type="entry name" value="HOMEOBOX-LEUCINE ZIPPER PROTEIN ATHB-15"/>
    <property type="match status" value="1"/>
</dbReference>
<feature type="DNA-binding region" description="Homeobox" evidence="10">
    <location>
        <begin position="15"/>
        <end position="78"/>
    </location>
</feature>
<dbReference type="AlphaFoldDB" id="A0AAV9EN41"/>
<keyword evidence="4 12" id="KW-0175">Coiled coil</keyword>
<dbReference type="InterPro" id="IPR023393">
    <property type="entry name" value="START-like_dom_sf"/>
</dbReference>
<dbReference type="Gene3D" id="3.30.530.20">
    <property type="match status" value="1"/>
</dbReference>
<dbReference type="Pfam" id="PF01852">
    <property type="entry name" value="START"/>
    <property type="match status" value="1"/>
</dbReference>
<comment type="function">
    <text evidence="9">Probable transcription factor.</text>
</comment>
<dbReference type="GO" id="GO:0008289">
    <property type="term" value="F:lipid binding"/>
    <property type="evidence" value="ECO:0007669"/>
    <property type="project" value="InterPro"/>
</dbReference>
<evidence type="ECO:0000256" key="9">
    <source>
        <dbReference type="ARBA" id="ARBA00037260"/>
    </source>
</evidence>
<evidence type="ECO:0000256" key="2">
    <source>
        <dbReference type="ARBA" id="ARBA00010338"/>
    </source>
</evidence>
<comment type="similarity">
    <text evidence="2">Belongs to the HD-ZIP homeobox family. Class III subfamily.</text>
</comment>
<evidence type="ECO:0000256" key="1">
    <source>
        <dbReference type="ARBA" id="ARBA00004123"/>
    </source>
</evidence>
<dbReference type="Pfam" id="PF08670">
    <property type="entry name" value="MEKHLA"/>
    <property type="match status" value="1"/>
</dbReference>
<evidence type="ECO:0000256" key="11">
    <source>
        <dbReference type="RuleBase" id="RU000682"/>
    </source>
</evidence>
<dbReference type="Pfam" id="PF00046">
    <property type="entry name" value="Homeodomain"/>
    <property type="match status" value="1"/>
</dbReference>
<reference evidence="15" key="2">
    <citation type="submission" date="2023-06" db="EMBL/GenBank/DDBJ databases">
        <authorList>
            <person name="Ma L."/>
            <person name="Liu K.-W."/>
            <person name="Li Z."/>
            <person name="Hsiao Y.-Y."/>
            <person name="Qi Y."/>
            <person name="Fu T."/>
            <person name="Tang G."/>
            <person name="Zhang D."/>
            <person name="Sun W.-H."/>
            <person name="Liu D.-K."/>
            <person name="Li Y."/>
            <person name="Chen G.-Z."/>
            <person name="Liu X.-D."/>
            <person name="Liao X.-Y."/>
            <person name="Jiang Y.-T."/>
            <person name="Yu X."/>
            <person name="Hao Y."/>
            <person name="Huang J."/>
            <person name="Zhao X.-W."/>
            <person name="Ke S."/>
            <person name="Chen Y.-Y."/>
            <person name="Wu W.-L."/>
            <person name="Hsu J.-L."/>
            <person name="Lin Y.-F."/>
            <person name="Huang M.-D."/>
            <person name="Li C.-Y."/>
            <person name="Huang L."/>
            <person name="Wang Z.-W."/>
            <person name="Zhao X."/>
            <person name="Zhong W.-Y."/>
            <person name="Peng D.-H."/>
            <person name="Ahmad S."/>
            <person name="Lan S."/>
            <person name="Zhang J.-S."/>
            <person name="Tsai W.-C."/>
            <person name="Van De Peer Y."/>
            <person name="Liu Z.-J."/>
        </authorList>
    </citation>
    <scope>NUCLEOTIDE SEQUENCE</scope>
    <source>
        <strain evidence="15">CP</strain>
        <tissue evidence="15">Leaves</tissue>
    </source>
</reference>
<dbReference type="SMART" id="SM00234">
    <property type="entry name" value="START"/>
    <property type="match status" value="1"/>
</dbReference>
<dbReference type="FunFam" id="1.10.10.60:FF:000197">
    <property type="entry name" value="Homeobox-leucine zipper protein REVOLUTA"/>
    <property type="match status" value="1"/>
</dbReference>
<evidence type="ECO:0000256" key="4">
    <source>
        <dbReference type="ARBA" id="ARBA00023054"/>
    </source>
</evidence>
<dbReference type="GO" id="GO:0005634">
    <property type="term" value="C:nucleus"/>
    <property type="evidence" value="ECO:0007669"/>
    <property type="project" value="UniProtKB-SubCell"/>
</dbReference>
<dbReference type="InterPro" id="IPR002913">
    <property type="entry name" value="START_lipid-bd_dom"/>
</dbReference>
<comment type="caution">
    <text evidence="15">The sequence shown here is derived from an EMBL/GenBank/DDBJ whole genome shotgun (WGS) entry which is preliminary data.</text>
</comment>
<reference evidence="15" key="1">
    <citation type="journal article" date="2023" name="Nat. Commun.">
        <title>Diploid and tetraploid genomes of Acorus and the evolution of monocots.</title>
        <authorList>
            <person name="Ma L."/>
            <person name="Liu K.W."/>
            <person name="Li Z."/>
            <person name="Hsiao Y.Y."/>
            <person name="Qi Y."/>
            <person name="Fu T."/>
            <person name="Tang G.D."/>
            <person name="Zhang D."/>
            <person name="Sun W.H."/>
            <person name="Liu D.K."/>
            <person name="Li Y."/>
            <person name="Chen G.Z."/>
            <person name="Liu X.D."/>
            <person name="Liao X.Y."/>
            <person name="Jiang Y.T."/>
            <person name="Yu X."/>
            <person name="Hao Y."/>
            <person name="Huang J."/>
            <person name="Zhao X.W."/>
            <person name="Ke S."/>
            <person name="Chen Y.Y."/>
            <person name="Wu W.L."/>
            <person name="Hsu J.L."/>
            <person name="Lin Y.F."/>
            <person name="Huang M.D."/>
            <person name="Li C.Y."/>
            <person name="Huang L."/>
            <person name="Wang Z.W."/>
            <person name="Zhao X."/>
            <person name="Zhong W.Y."/>
            <person name="Peng D.H."/>
            <person name="Ahmad S."/>
            <person name="Lan S."/>
            <person name="Zhang J.S."/>
            <person name="Tsai W.C."/>
            <person name="Van de Peer Y."/>
            <person name="Liu Z.J."/>
        </authorList>
    </citation>
    <scope>NUCLEOTIDE SEQUENCE</scope>
    <source>
        <strain evidence="15">CP</strain>
    </source>
</reference>
<dbReference type="SUPFAM" id="SSF55961">
    <property type="entry name" value="Bet v1-like"/>
    <property type="match status" value="1"/>
</dbReference>
<evidence type="ECO:0000256" key="8">
    <source>
        <dbReference type="ARBA" id="ARBA00023242"/>
    </source>
</evidence>
<dbReference type="Gene3D" id="1.10.10.60">
    <property type="entry name" value="Homeodomain-like"/>
    <property type="match status" value="1"/>
</dbReference>
<dbReference type="InterPro" id="IPR009057">
    <property type="entry name" value="Homeodomain-like_sf"/>
</dbReference>
<dbReference type="PROSITE" id="PS50848">
    <property type="entry name" value="START"/>
    <property type="match status" value="1"/>
</dbReference>
<dbReference type="EMBL" id="JAUJYO010000006">
    <property type="protein sequence ID" value="KAK1314777.1"/>
    <property type="molecule type" value="Genomic_DNA"/>
</dbReference>
<organism evidence="15 16">
    <name type="scientific">Acorus calamus</name>
    <name type="common">Sweet flag</name>
    <dbReference type="NCBI Taxonomy" id="4465"/>
    <lineage>
        <taxon>Eukaryota</taxon>
        <taxon>Viridiplantae</taxon>
        <taxon>Streptophyta</taxon>
        <taxon>Embryophyta</taxon>
        <taxon>Tracheophyta</taxon>
        <taxon>Spermatophyta</taxon>
        <taxon>Magnoliopsida</taxon>
        <taxon>Liliopsida</taxon>
        <taxon>Acoraceae</taxon>
        <taxon>Acorus</taxon>
    </lineage>
</organism>
<evidence type="ECO:0000259" key="13">
    <source>
        <dbReference type="PROSITE" id="PS50071"/>
    </source>
</evidence>
<evidence type="ECO:0000256" key="6">
    <source>
        <dbReference type="ARBA" id="ARBA00023155"/>
    </source>
</evidence>
<evidence type="ECO:0000256" key="10">
    <source>
        <dbReference type="PROSITE-ProRule" id="PRU00108"/>
    </source>
</evidence>
<evidence type="ECO:0000256" key="7">
    <source>
        <dbReference type="ARBA" id="ARBA00023163"/>
    </source>
</evidence>
<dbReference type="CDD" id="cd14686">
    <property type="entry name" value="bZIP"/>
    <property type="match status" value="1"/>
</dbReference>
<dbReference type="SMART" id="SM00389">
    <property type="entry name" value="HOX"/>
    <property type="match status" value="1"/>
</dbReference>
<dbReference type="CDD" id="cd00086">
    <property type="entry name" value="homeodomain"/>
    <property type="match status" value="1"/>
</dbReference>
<dbReference type="InterPro" id="IPR044830">
    <property type="entry name" value="HD-Zip_III"/>
</dbReference>
<protein>
    <submittedName>
        <fullName evidence="15">Homeobox-leucine zipper protein ATHB-15</fullName>
    </submittedName>
</protein>
<evidence type="ECO:0000313" key="16">
    <source>
        <dbReference type="Proteomes" id="UP001180020"/>
    </source>
</evidence>
<dbReference type="CDD" id="cd08875">
    <property type="entry name" value="START_ArGLABRA2_like"/>
    <property type="match status" value="1"/>
</dbReference>
<dbReference type="SUPFAM" id="SSF46689">
    <property type="entry name" value="Homeodomain-like"/>
    <property type="match status" value="1"/>
</dbReference>
<evidence type="ECO:0000256" key="3">
    <source>
        <dbReference type="ARBA" id="ARBA00023015"/>
    </source>
</evidence>
<dbReference type="InterPro" id="IPR001356">
    <property type="entry name" value="HD"/>
</dbReference>
<keyword evidence="16" id="KW-1185">Reference proteome</keyword>
<gene>
    <name evidence="15" type="primary">ATHB-15</name>
    <name evidence="15" type="ORF">QJS10_CPA06g00796</name>
</gene>
<keyword evidence="5 10" id="KW-0238">DNA-binding</keyword>
<keyword evidence="8 10" id="KW-0539">Nucleus</keyword>
<feature type="domain" description="START" evidence="14">
    <location>
        <begin position="152"/>
        <end position="366"/>
    </location>
</feature>